<gene>
    <name evidence="2" type="ORF">IAA60_01960</name>
</gene>
<name>A0A9D1H337_9FIRM</name>
<reference evidence="2" key="2">
    <citation type="journal article" date="2021" name="PeerJ">
        <title>Extensive microbial diversity within the chicken gut microbiome revealed by metagenomics and culture.</title>
        <authorList>
            <person name="Gilroy R."/>
            <person name="Ravi A."/>
            <person name="Getino M."/>
            <person name="Pursley I."/>
            <person name="Horton D.L."/>
            <person name="Alikhan N.F."/>
            <person name="Baker D."/>
            <person name="Gharbi K."/>
            <person name="Hall N."/>
            <person name="Watson M."/>
            <person name="Adriaenssens E.M."/>
            <person name="Foster-Nyarko E."/>
            <person name="Jarju S."/>
            <person name="Secka A."/>
            <person name="Antonio M."/>
            <person name="Oren A."/>
            <person name="Chaudhuri R.R."/>
            <person name="La Ragione R."/>
            <person name="Hildebrand F."/>
            <person name="Pallen M.J."/>
        </authorList>
    </citation>
    <scope>NUCLEOTIDE SEQUENCE</scope>
    <source>
        <strain evidence="2">CHK181-108</strain>
    </source>
</reference>
<protein>
    <submittedName>
        <fullName evidence="2">Uncharacterized protein</fullName>
    </submittedName>
</protein>
<evidence type="ECO:0000256" key="1">
    <source>
        <dbReference type="SAM" id="SignalP"/>
    </source>
</evidence>
<dbReference type="Proteomes" id="UP000824165">
    <property type="component" value="Unassembled WGS sequence"/>
</dbReference>
<evidence type="ECO:0000313" key="3">
    <source>
        <dbReference type="Proteomes" id="UP000824165"/>
    </source>
</evidence>
<accession>A0A9D1H337</accession>
<reference evidence="2" key="1">
    <citation type="submission" date="2020-10" db="EMBL/GenBank/DDBJ databases">
        <authorList>
            <person name="Gilroy R."/>
        </authorList>
    </citation>
    <scope>NUCLEOTIDE SEQUENCE</scope>
    <source>
        <strain evidence="2">CHK181-108</strain>
    </source>
</reference>
<sequence>MELSTKRLLKICAALICALVCLAGCGEKNGRPAAVVGEEITRPPEYIVFDGESISLDDYASLTSLYESSSFNETEIADGAELSDGMYELHEFISSLSAAEAGALSKAALGALNRSRAFPN</sequence>
<evidence type="ECO:0000313" key="2">
    <source>
        <dbReference type="EMBL" id="HIT84649.1"/>
    </source>
</evidence>
<feature type="signal peptide" evidence="1">
    <location>
        <begin position="1"/>
        <end position="23"/>
    </location>
</feature>
<dbReference type="AlphaFoldDB" id="A0A9D1H337"/>
<keyword evidence="1" id="KW-0732">Signal</keyword>
<comment type="caution">
    <text evidence="2">The sequence shown here is derived from an EMBL/GenBank/DDBJ whole genome shotgun (WGS) entry which is preliminary data.</text>
</comment>
<feature type="chain" id="PRO_5039414820" evidence="1">
    <location>
        <begin position="24"/>
        <end position="120"/>
    </location>
</feature>
<proteinExistence type="predicted"/>
<organism evidence="2 3">
    <name type="scientific">Candidatus Ornithomonoglobus intestinigallinarum</name>
    <dbReference type="NCBI Taxonomy" id="2840894"/>
    <lineage>
        <taxon>Bacteria</taxon>
        <taxon>Bacillati</taxon>
        <taxon>Bacillota</taxon>
        <taxon>Clostridia</taxon>
        <taxon>Candidatus Ornithomonoglobus</taxon>
    </lineage>
</organism>
<dbReference type="EMBL" id="DVLU01000016">
    <property type="protein sequence ID" value="HIT84649.1"/>
    <property type="molecule type" value="Genomic_DNA"/>
</dbReference>